<name>A0A1G8KF92_9BACI</name>
<dbReference type="RefSeq" id="WP_176764567.1">
    <property type="nucleotide sequence ID" value="NZ_FNEN01000002.1"/>
</dbReference>
<dbReference type="Proteomes" id="UP000198853">
    <property type="component" value="Unassembled WGS sequence"/>
</dbReference>
<dbReference type="InterPro" id="IPR014729">
    <property type="entry name" value="Rossmann-like_a/b/a_fold"/>
</dbReference>
<dbReference type="AlphaFoldDB" id="A0A1G8KF92"/>
<gene>
    <name evidence="1" type="ORF">SAMN04488123_10268</name>
</gene>
<accession>A0A1G8KF92</accession>
<dbReference type="InterPro" id="IPR018317">
    <property type="entry name" value="QueC"/>
</dbReference>
<evidence type="ECO:0000313" key="2">
    <source>
        <dbReference type="Proteomes" id="UP000198853"/>
    </source>
</evidence>
<dbReference type="Pfam" id="PF06508">
    <property type="entry name" value="QueC"/>
    <property type="match status" value="1"/>
</dbReference>
<dbReference type="EMBL" id="FNEN01000002">
    <property type="protein sequence ID" value="SDI42091.1"/>
    <property type="molecule type" value="Genomic_DNA"/>
</dbReference>
<dbReference type="Gene3D" id="3.40.50.620">
    <property type="entry name" value="HUPs"/>
    <property type="match status" value="1"/>
</dbReference>
<keyword evidence="2" id="KW-1185">Reference proteome</keyword>
<organism evidence="1 2">
    <name type="scientific">Natribacillus halophilus</name>
    <dbReference type="NCBI Taxonomy" id="549003"/>
    <lineage>
        <taxon>Bacteria</taxon>
        <taxon>Bacillati</taxon>
        <taxon>Bacillota</taxon>
        <taxon>Bacilli</taxon>
        <taxon>Bacillales</taxon>
        <taxon>Bacillaceae</taxon>
        <taxon>Natribacillus</taxon>
    </lineage>
</organism>
<evidence type="ECO:0000313" key="1">
    <source>
        <dbReference type="EMBL" id="SDI42091.1"/>
    </source>
</evidence>
<reference evidence="1 2" key="1">
    <citation type="submission" date="2016-10" db="EMBL/GenBank/DDBJ databases">
        <authorList>
            <person name="de Groot N.N."/>
        </authorList>
    </citation>
    <scope>NUCLEOTIDE SEQUENCE [LARGE SCALE GENOMIC DNA]</scope>
    <source>
        <strain evidence="1 2">DSM 21771</strain>
    </source>
</reference>
<proteinExistence type="predicted"/>
<dbReference type="SUPFAM" id="SSF52402">
    <property type="entry name" value="Adenine nucleotide alpha hydrolases-like"/>
    <property type="match status" value="1"/>
</dbReference>
<protein>
    <submittedName>
        <fullName evidence="1">Queuosine biosynthesis protein QueC</fullName>
    </submittedName>
</protein>
<sequence length="201" mass="23468">MDKIKDLINEKNQGAENNILETKYITKEDIPLNGEITKKYNKLAAKSHLGGQYDWLARFSYAEGIYDLELSIHVDDKAQGFIKEDVEKIEKHNDSYFKMKQEPSVQELDIFLYYHFPLLDMSKIDMEKKAKESGFDDIMEQTWFCFFPRKDGTPCGLCNPCKYTREEGMGRRVPDPTIKDKTEFFLRKVNQKVKSVVGGRK</sequence>